<evidence type="ECO:0000313" key="3">
    <source>
        <dbReference type="Proteomes" id="UP001595629"/>
    </source>
</evidence>
<keyword evidence="1" id="KW-0175">Coiled coil</keyword>
<comment type="caution">
    <text evidence="2">The sequence shown here is derived from an EMBL/GenBank/DDBJ whole genome shotgun (WGS) entry which is preliminary data.</text>
</comment>
<protein>
    <recommendedName>
        <fullName evidence="4">Transposase</fullName>
    </recommendedName>
</protein>
<feature type="coiled-coil region" evidence="1">
    <location>
        <begin position="34"/>
        <end position="70"/>
    </location>
</feature>
<gene>
    <name evidence="2" type="ORF">ACFORG_03420</name>
</gene>
<organism evidence="2 3">
    <name type="scientific">Lutimaribacter marinistellae</name>
    <dbReference type="NCBI Taxonomy" id="1820329"/>
    <lineage>
        <taxon>Bacteria</taxon>
        <taxon>Pseudomonadati</taxon>
        <taxon>Pseudomonadota</taxon>
        <taxon>Alphaproteobacteria</taxon>
        <taxon>Rhodobacterales</taxon>
        <taxon>Roseobacteraceae</taxon>
        <taxon>Lutimaribacter</taxon>
    </lineage>
</organism>
<sequence>MGLKKLAVKLADYNERLESGKASKIKPAHVRKVLERLRKKSAELEAEIDSARSTDKRTRLERKLEVARAQEKRAEWLLKELG</sequence>
<reference evidence="3" key="1">
    <citation type="journal article" date="2019" name="Int. J. Syst. Evol. Microbiol.">
        <title>The Global Catalogue of Microorganisms (GCM) 10K type strain sequencing project: providing services to taxonomists for standard genome sequencing and annotation.</title>
        <authorList>
            <consortium name="The Broad Institute Genomics Platform"/>
            <consortium name="The Broad Institute Genome Sequencing Center for Infectious Disease"/>
            <person name="Wu L."/>
            <person name="Ma J."/>
        </authorList>
    </citation>
    <scope>NUCLEOTIDE SEQUENCE [LARGE SCALE GENOMIC DNA]</scope>
    <source>
        <strain evidence="3">KCTC 42911</strain>
    </source>
</reference>
<name>A0ABV7TD57_9RHOB</name>
<dbReference type="Proteomes" id="UP001595629">
    <property type="component" value="Unassembled WGS sequence"/>
</dbReference>
<evidence type="ECO:0000256" key="1">
    <source>
        <dbReference type="SAM" id="Coils"/>
    </source>
</evidence>
<proteinExistence type="predicted"/>
<dbReference type="RefSeq" id="WP_386733991.1">
    <property type="nucleotide sequence ID" value="NZ_JBHRXI010000002.1"/>
</dbReference>
<keyword evidence="3" id="KW-1185">Reference proteome</keyword>
<dbReference type="EMBL" id="JBHRXI010000002">
    <property type="protein sequence ID" value="MFC3612800.1"/>
    <property type="molecule type" value="Genomic_DNA"/>
</dbReference>
<evidence type="ECO:0008006" key="4">
    <source>
        <dbReference type="Google" id="ProtNLM"/>
    </source>
</evidence>
<accession>A0ABV7TD57</accession>
<evidence type="ECO:0000313" key="2">
    <source>
        <dbReference type="EMBL" id="MFC3612800.1"/>
    </source>
</evidence>